<keyword evidence="3" id="KW-0560">Oxidoreductase</keyword>
<dbReference type="EC" id="1.8.1.8" evidence="1"/>
<sequence length="158" mass="16416">MSSPIEKLVGPTLLRGKTEVPTAEALAGKKIVMIYFSAHWCPPCRGYTPQLASTYSSSTKLDEVEIIFVSSDQDQAAFDGYHGEMPWLALPYSDRAAKDKLSELYGVRGIPTLVVLNADGTVVTTGGRGKESTWLGGGGGGGGDSSGGGNTGSGCVIL</sequence>
<dbReference type="PANTHER" id="PTHR13871">
    <property type="entry name" value="THIOREDOXIN"/>
    <property type="match status" value="1"/>
</dbReference>
<dbReference type="PANTHER" id="PTHR13871:SF96">
    <property type="entry name" value="THIOREDOXIN DOMAIN-CONTAINING PROTEIN"/>
    <property type="match status" value="1"/>
</dbReference>
<proteinExistence type="inferred from homology"/>
<evidence type="ECO:0000256" key="7">
    <source>
        <dbReference type="ARBA" id="ARBA00047804"/>
    </source>
</evidence>
<evidence type="ECO:0000256" key="1">
    <source>
        <dbReference type="ARBA" id="ARBA00012612"/>
    </source>
</evidence>
<comment type="catalytic activity">
    <reaction evidence="7">
        <text>[protein]-dithiol + NADP(+) = [protein]-disulfide + NADPH + H(+)</text>
        <dbReference type="Rhea" id="RHEA:18753"/>
        <dbReference type="Rhea" id="RHEA-COMP:10593"/>
        <dbReference type="Rhea" id="RHEA-COMP:10594"/>
        <dbReference type="ChEBI" id="CHEBI:15378"/>
        <dbReference type="ChEBI" id="CHEBI:29950"/>
        <dbReference type="ChEBI" id="CHEBI:50058"/>
        <dbReference type="ChEBI" id="CHEBI:57783"/>
        <dbReference type="ChEBI" id="CHEBI:58349"/>
        <dbReference type="EC" id="1.8.1.8"/>
    </reaction>
</comment>
<gene>
    <name evidence="10" type="ORF">TeGR_g8033</name>
</gene>
<dbReference type="PROSITE" id="PS51352">
    <property type="entry name" value="THIOREDOXIN_2"/>
    <property type="match status" value="1"/>
</dbReference>
<feature type="region of interest" description="Disordered" evidence="8">
    <location>
        <begin position="127"/>
        <end position="158"/>
    </location>
</feature>
<comment type="caution">
    <text evidence="10">The sequence shown here is derived from an EMBL/GenBank/DDBJ whole genome shotgun (WGS) entry which is preliminary data.</text>
</comment>
<feature type="compositionally biased region" description="Gly residues" evidence="8">
    <location>
        <begin position="135"/>
        <end position="152"/>
    </location>
</feature>
<dbReference type="InterPro" id="IPR036249">
    <property type="entry name" value="Thioredoxin-like_sf"/>
</dbReference>
<keyword evidence="4" id="KW-0520">NAD</keyword>
<dbReference type="PROSITE" id="PS00194">
    <property type="entry name" value="THIOREDOXIN_1"/>
    <property type="match status" value="1"/>
</dbReference>
<dbReference type="InterPro" id="IPR013766">
    <property type="entry name" value="Thioredoxin_domain"/>
</dbReference>
<evidence type="ECO:0000313" key="11">
    <source>
        <dbReference type="Proteomes" id="UP001165060"/>
    </source>
</evidence>
<dbReference type="Gene3D" id="3.40.30.10">
    <property type="entry name" value="Glutaredoxin"/>
    <property type="match status" value="1"/>
</dbReference>
<keyword evidence="11" id="KW-1185">Reference proteome</keyword>
<reference evidence="10 11" key="1">
    <citation type="journal article" date="2023" name="Commun. Biol.">
        <title>Genome analysis of Parmales, the sister group of diatoms, reveals the evolutionary specialization of diatoms from phago-mixotrophs to photoautotrophs.</title>
        <authorList>
            <person name="Ban H."/>
            <person name="Sato S."/>
            <person name="Yoshikawa S."/>
            <person name="Yamada K."/>
            <person name="Nakamura Y."/>
            <person name="Ichinomiya M."/>
            <person name="Sato N."/>
            <person name="Blanc-Mathieu R."/>
            <person name="Endo H."/>
            <person name="Kuwata A."/>
            <person name="Ogata H."/>
        </authorList>
    </citation>
    <scope>NUCLEOTIDE SEQUENCE [LARGE SCALE GENOMIC DNA]</scope>
</reference>
<dbReference type="Proteomes" id="UP001165060">
    <property type="component" value="Unassembled WGS sequence"/>
</dbReference>
<comment type="catalytic activity">
    <reaction evidence="6">
        <text>[protein]-dithiol + NAD(+) = [protein]-disulfide + NADH + H(+)</text>
        <dbReference type="Rhea" id="RHEA:18749"/>
        <dbReference type="Rhea" id="RHEA-COMP:10593"/>
        <dbReference type="Rhea" id="RHEA-COMP:10594"/>
        <dbReference type="ChEBI" id="CHEBI:15378"/>
        <dbReference type="ChEBI" id="CHEBI:29950"/>
        <dbReference type="ChEBI" id="CHEBI:50058"/>
        <dbReference type="ChEBI" id="CHEBI:57540"/>
        <dbReference type="ChEBI" id="CHEBI:57945"/>
        <dbReference type="EC" id="1.8.1.8"/>
    </reaction>
</comment>
<dbReference type="SUPFAM" id="SSF52833">
    <property type="entry name" value="Thioredoxin-like"/>
    <property type="match status" value="1"/>
</dbReference>
<comment type="similarity">
    <text evidence="5">Belongs to the nucleoredoxin family.</text>
</comment>
<evidence type="ECO:0000256" key="5">
    <source>
        <dbReference type="ARBA" id="ARBA00025782"/>
    </source>
</evidence>
<dbReference type="Pfam" id="PF13905">
    <property type="entry name" value="Thioredoxin_8"/>
    <property type="match status" value="1"/>
</dbReference>
<evidence type="ECO:0000256" key="3">
    <source>
        <dbReference type="ARBA" id="ARBA00023002"/>
    </source>
</evidence>
<evidence type="ECO:0000256" key="4">
    <source>
        <dbReference type="ARBA" id="ARBA00023027"/>
    </source>
</evidence>
<dbReference type="InterPro" id="IPR017937">
    <property type="entry name" value="Thioredoxin_CS"/>
</dbReference>
<dbReference type="InterPro" id="IPR052259">
    <property type="entry name" value="Nucleoredoxin-like"/>
</dbReference>
<feature type="domain" description="Thioredoxin" evidence="9">
    <location>
        <begin position="1"/>
        <end position="143"/>
    </location>
</feature>
<name>A0ABQ6MWJ1_9STRA</name>
<evidence type="ECO:0000256" key="6">
    <source>
        <dbReference type="ARBA" id="ARBA00047388"/>
    </source>
</evidence>
<evidence type="ECO:0000259" key="9">
    <source>
        <dbReference type="PROSITE" id="PS51352"/>
    </source>
</evidence>
<dbReference type="InterPro" id="IPR012336">
    <property type="entry name" value="Thioredoxin-like_fold"/>
</dbReference>
<protein>
    <recommendedName>
        <fullName evidence="1">protein-disulfide reductase</fullName>
        <ecNumber evidence="1">1.8.1.8</ecNumber>
    </recommendedName>
</protein>
<evidence type="ECO:0000256" key="2">
    <source>
        <dbReference type="ARBA" id="ARBA00022737"/>
    </source>
</evidence>
<evidence type="ECO:0000313" key="10">
    <source>
        <dbReference type="EMBL" id="GMI34369.1"/>
    </source>
</evidence>
<evidence type="ECO:0000256" key="8">
    <source>
        <dbReference type="SAM" id="MobiDB-lite"/>
    </source>
</evidence>
<accession>A0ABQ6MWJ1</accession>
<dbReference type="EMBL" id="BRYB01003307">
    <property type="protein sequence ID" value="GMI34369.1"/>
    <property type="molecule type" value="Genomic_DNA"/>
</dbReference>
<organism evidence="10 11">
    <name type="scientific">Tetraparma gracilis</name>
    <dbReference type="NCBI Taxonomy" id="2962635"/>
    <lineage>
        <taxon>Eukaryota</taxon>
        <taxon>Sar</taxon>
        <taxon>Stramenopiles</taxon>
        <taxon>Ochrophyta</taxon>
        <taxon>Bolidophyceae</taxon>
        <taxon>Parmales</taxon>
        <taxon>Triparmaceae</taxon>
        <taxon>Tetraparma</taxon>
    </lineage>
</organism>
<keyword evidence="2" id="KW-0677">Repeat</keyword>